<dbReference type="Pfam" id="PF06612">
    <property type="entry name" value="DUF1146"/>
    <property type="match status" value="1"/>
</dbReference>
<comment type="caution">
    <text evidence="2">The sequence shown here is derived from an EMBL/GenBank/DDBJ whole genome shotgun (WGS) entry which is preliminary data.</text>
</comment>
<dbReference type="Proteomes" id="UP001199631">
    <property type="component" value="Unassembled WGS sequence"/>
</dbReference>
<keyword evidence="1" id="KW-1133">Transmembrane helix</keyword>
<accession>A0AAW5B2N2</accession>
<keyword evidence="3" id="KW-1185">Reference proteome</keyword>
<name>A0AAW5B2N2_9BACI</name>
<evidence type="ECO:0000256" key="1">
    <source>
        <dbReference type="SAM" id="Phobius"/>
    </source>
</evidence>
<feature type="transmembrane region" description="Helical" evidence="1">
    <location>
        <begin position="6"/>
        <end position="23"/>
    </location>
</feature>
<gene>
    <name evidence="2" type="ORF">K3T81_02170</name>
</gene>
<evidence type="ECO:0000313" key="3">
    <source>
        <dbReference type="Proteomes" id="UP001199631"/>
    </source>
</evidence>
<dbReference type="NCBIfam" id="TIGR02327">
    <property type="entry name" value="int_mem_ywzB"/>
    <property type="match status" value="1"/>
</dbReference>
<dbReference type="RefSeq" id="WP_106898024.1">
    <property type="nucleotide sequence ID" value="NZ_JAIFZM010000002.1"/>
</dbReference>
<keyword evidence="1" id="KW-0472">Membrane</keyword>
<reference evidence="2 3" key="1">
    <citation type="journal article" date="2022" name="Evol. Bioinform. Online">
        <title>Draft Genome Sequence of Oceanobacillus jordanicus Strain GSFE11, a Halotolerant Plant Growth-Promoting Bacterial Endophyte Isolated From the Jordan Valley.</title>
        <authorList>
            <person name="Alhindi T."/>
            <person name="Albdaiwi R."/>
        </authorList>
    </citation>
    <scope>NUCLEOTIDE SEQUENCE [LARGE SCALE GENOMIC DNA]</scope>
    <source>
        <strain evidence="2 3">GSFE11</strain>
    </source>
</reference>
<dbReference type="AlphaFoldDB" id="A0AAW5B2N2"/>
<proteinExistence type="predicted"/>
<keyword evidence="1" id="KW-0812">Transmembrane</keyword>
<feature type="transmembrane region" description="Helical" evidence="1">
    <location>
        <begin position="44"/>
        <end position="63"/>
    </location>
</feature>
<evidence type="ECO:0000313" key="2">
    <source>
        <dbReference type="EMBL" id="MCG3417945.1"/>
    </source>
</evidence>
<sequence>MFSIGQLAIFSMISHLIFIYLTWRVVQAINFDPLIRKGRAAEARVLLLLVTIVVGAGVSRFFLEILQWSSDLIYLF</sequence>
<organism evidence="2 3">
    <name type="scientific">Oceanobacillus jordanicus</name>
    <dbReference type="NCBI Taxonomy" id="2867266"/>
    <lineage>
        <taxon>Bacteria</taxon>
        <taxon>Bacillati</taxon>
        <taxon>Bacillota</taxon>
        <taxon>Bacilli</taxon>
        <taxon>Bacillales</taxon>
        <taxon>Bacillaceae</taxon>
        <taxon>Oceanobacillus</taxon>
    </lineage>
</organism>
<protein>
    <submittedName>
        <fullName evidence="2">DUF1146 family protein</fullName>
    </submittedName>
</protein>
<dbReference type="InterPro" id="IPR009526">
    <property type="entry name" value="DUF1146"/>
</dbReference>
<dbReference type="EMBL" id="JAIFZM010000002">
    <property type="protein sequence ID" value="MCG3417945.1"/>
    <property type="molecule type" value="Genomic_DNA"/>
</dbReference>